<evidence type="ECO:0000256" key="1">
    <source>
        <dbReference type="ARBA" id="ARBA00004651"/>
    </source>
</evidence>
<dbReference type="GO" id="GO:0005886">
    <property type="term" value="C:plasma membrane"/>
    <property type="evidence" value="ECO:0007669"/>
    <property type="project" value="UniProtKB-SubCell"/>
</dbReference>
<dbReference type="Pfam" id="PF00528">
    <property type="entry name" value="BPD_transp_1"/>
    <property type="match status" value="1"/>
</dbReference>
<evidence type="ECO:0000313" key="10">
    <source>
        <dbReference type="Proteomes" id="UP000182783"/>
    </source>
</evidence>
<protein>
    <submittedName>
        <fullName evidence="9">Carbohydrate ABC transporter membrane protein 1, CUT1 family</fullName>
    </submittedName>
</protein>
<sequence length="322" mass="36068">MSVQFFLNRELSSALYRKTKLMEWGIGTKMTRSKFISGLKPVLFTLPAMVPFVLFWLAPLLYVLYLSFTEWDFMSPEKTFVGLQNYADLFSNPAFYKALRVTLLFCAGSVLPIILLGLGLALLMNRKLKGSAIYQVLLFSPWVTPTVAVSIVWSWIYEPEVGLANTVLDVLGLEKIGWLQDPKWALAGVLLVTIWKSMGWAMIFYLVALRNVPSDLLEAGDLDGASATQKFFRITLPLISPTTLFLFVVQLIQALQAYDQINVLTQGGPSGSTRTLLYLYYQSAFESFQIGEASSVAVVLVIICMLLSVFSFGVSKRTTHYQ</sequence>
<feature type="transmembrane region" description="Helical" evidence="7">
    <location>
        <begin position="230"/>
        <end position="252"/>
    </location>
</feature>
<feature type="transmembrane region" description="Helical" evidence="7">
    <location>
        <begin position="101"/>
        <end position="124"/>
    </location>
</feature>
<feature type="transmembrane region" description="Helical" evidence="7">
    <location>
        <begin position="42"/>
        <end position="65"/>
    </location>
</feature>
<organism evidence="9 10">
    <name type="scientific">Paenibacillus jilunlii</name>
    <dbReference type="NCBI Taxonomy" id="682956"/>
    <lineage>
        <taxon>Bacteria</taxon>
        <taxon>Bacillati</taxon>
        <taxon>Bacillota</taxon>
        <taxon>Bacilli</taxon>
        <taxon>Bacillales</taxon>
        <taxon>Paenibacillaceae</taxon>
        <taxon>Paenibacillus</taxon>
    </lineage>
</organism>
<evidence type="ECO:0000313" key="9">
    <source>
        <dbReference type="EMBL" id="SDM15729.1"/>
    </source>
</evidence>
<dbReference type="Proteomes" id="UP000182783">
    <property type="component" value="Unassembled WGS sequence"/>
</dbReference>
<evidence type="ECO:0000256" key="7">
    <source>
        <dbReference type="RuleBase" id="RU363032"/>
    </source>
</evidence>
<keyword evidence="2 7" id="KW-0813">Transport</keyword>
<feature type="domain" description="ABC transmembrane type-1" evidence="8">
    <location>
        <begin position="99"/>
        <end position="311"/>
    </location>
</feature>
<comment type="similarity">
    <text evidence="7">Belongs to the binding-protein-dependent transport system permease family.</text>
</comment>
<accession>A0A1G9QXK6</accession>
<evidence type="ECO:0000256" key="3">
    <source>
        <dbReference type="ARBA" id="ARBA00022475"/>
    </source>
</evidence>
<name>A0A1G9QXK6_9BACL</name>
<feature type="transmembrane region" description="Helical" evidence="7">
    <location>
        <begin position="136"/>
        <end position="156"/>
    </location>
</feature>
<comment type="subcellular location">
    <subcellularLocation>
        <location evidence="1 7">Cell membrane</location>
        <topology evidence="1 7">Multi-pass membrane protein</topology>
    </subcellularLocation>
</comment>
<dbReference type="InterPro" id="IPR035906">
    <property type="entry name" value="MetI-like_sf"/>
</dbReference>
<evidence type="ECO:0000256" key="6">
    <source>
        <dbReference type="ARBA" id="ARBA00023136"/>
    </source>
</evidence>
<feature type="transmembrane region" description="Helical" evidence="7">
    <location>
        <begin position="184"/>
        <end position="209"/>
    </location>
</feature>
<proteinExistence type="inferred from homology"/>
<dbReference type="InterPro" id="IPR051393">
    <property type="entry name" value="ABC_transporter_permease"/>
</dbReference>
<dbReference type="PANTHER" id="PTHR30193:SF37">
    <property type="entry name" value="INNER MEMBRANE ABC TRANSPORTER PERMEASE PROTEIN YCJO"/>
    <property type="match status" value="1"/>
</dbReference>
<dbReference type="CDD" id="cd06261">
    <property type="entry name" value="TM_PBP2"/>
    <property type="match status" value="1"/>
</dbReference>
<dbReference type="GO" id="GO:0055085">
    <property type="term" value="P:transmembrane transport"/>
    <property type="evidence" value="ECO:0007669"/>
    <property type="project" value="InterPro"/>
</dbReference>
<dbReference type="Gene3D" id="1.10.3720.10">
    <property type="entry name" value="MetI-like"/>
    <property type="match status" value="1"/>
</dbReference>
<evidence type="ECO:0000259" key="8">
    <source>
        <dbReference type="PROSITE" id="PS50928"/>
    </source>
</evidence>
<keyword evidence="3" id="KW-1003">Cell membrane</keyword>
<evidence type="ECO:0000256" key="5">
    <source>
        <dbReference type="ARBA" id="ARBA00022989"/>
    </source>
</evidence>
<dbReference type="PROSITE" id="PS50928">
    <property type="entry name" value="ABC_TM1"/>
    <property type="match status" value="1"/>
</dbReference>
<dbReference type="InterPro" id="IPR000515">
    <property type="entry name" value="MetI-like"/>
</dbReference>
<keyword evidence="6 7" id="KW-0472">Membrane</keyword>
<gene>
    <name evidence="9" type="ORF">SAMN05216191_109180</name>
</gene>
<dbReference type="EMBL" id="FNGM01000009">
    <property type="protein sequence ID" value="SDM15729.1"/>
    <property type="molecule type" value="Genomic_DNA"/>
</dbReference>
<keyword evidence="5 7" id="KW-1133">Transmembrane helix</keyword>
<reference evidence="9 10" key="1">
    <citation type="submission" date="2016-10" db="EMBL/GenBank/DDBJ databases">
        <authorList>
            <person name="de Groot N.N."/>
        </authorList>
    </citation>
    <scope>NUCLEOTIDE SEQUENCE [LARGE SCALE GENOMIC DNA]</scope>
    <source>
        <strain evidence="9 10">CGMCC 1.10239</strain>
    </source>
</reference>
<evidence type="ECO:0000256" key="4">
    <source>
        <dbReference type="ARBA" id="ARBA00022692"/>
    </source>
</evidence>
<dbReference type="SUPFAM" id="SSF161098">
    <property type="entry name" value="MetI-like"/>
    <property type="match status" value="1"/>
</dbReference>
<keyword evidence="4 7" id="KW-0812">Transmembrane</keyword>
<dbReference type="PANTHER" id="PTHR30193">
    <property type="entry name" value="ABC TRANSPORTER PERMEASE PROTEIN"/>
    <property type="match status" value="1"/>
</dbReference>
<feature type="transmembrane region" description="Helical" evidence="7">
    <location>
        <begin position="293"/>
        <end position="314"/>
    </location>
</feature>
<dbReference type="AlphaFoldDB" id="A0A1G9QXK6"/>
<evidence type="ECO:0000256" key="2">
    <source>
        <dbReference type="ARBA" id="ARBA00022448"/>
    </source>
</evidence>